<dbReference type="Gene3D" id="1.10.10.10">
    <property type="entry name" value="Winged helix-like DNA-binding domain superfamily/Winged helix DNA-binding domain"/>
    <property type="match status" value="1"/>
</dbReference>
<dbReference type="SUPFAM" id="SSF55781">
    <property type="entry name" value="GAF domain-like"/>
    <property type="match status" value="1"/>
</dbReference>
<dbReference type="InterPro" id="IPR036390">
    <property type="entry name" value="WH_DNA-bd_sf"/>
</dbReference>
<evidence type="ECO:0000256" key="4">
    <source>
        <dbReference type="ARBA" id="ARBA00023163"/>
    </source>
</evidence>
<dbReference type="EMBL" id="DVNK01000005">
    <property type="protein sequence ID" value="HIU45733.1"/>
    <property type="molecule type" value="Genomic_DNA"/>
</dbReference>
<proteinExistence type="inferred from homology"/>
<keyword evidence="4 5" id="KW-0804">Transcription</keyword>
<keyword evidence="2 5" id="KW-0805">Transcription regulation</keyword>
<comment type="function">
    <text evidence="5">Negative regulator of class I heat shock genes (grpE-dnaK-dnaJ and groELS operons). Prevents heat-shock induction of these operons.</text>
</comment>
<dbReference type="AlphaFoldDB" id="A0A9D1LPP8"/>
<name>A0A9D1LPP8_9FIRM</name>
<evidence type="ECO:0000256" key="1">
    <source>
        <dbReference type="ARBA" id="ARBA00022491"/>
    </source>
</evidence>
<dbReference type="Gene3D" id="3.30.390.60">
    <property type="entry name" value="Heat-inducible transcription repressor hrca homolog, domain 3"/>
    <property type="match status" value="1"/>
</dbReference>
<gene>
    <name evidence="5 7" type="primary">hrcA</name>
    <name evidence="7" type="ORF">IAC59_00565</name>
</gene>
<dbReference type="GO" id="GO:0045892">
    <property type="term" value="P:negative regulation of DNA-templated transcription"/>
    <property type="evidence" value="ECO:0007669"/>
    <property type="project" value="UniProtKB-UniRule"/>
</dbReference>
<keyword evidence="1 5" id="KW-0678">Repressor</keyword>
<evidence type="ECO:0000256" key="3">
    <source>
        <dbReference type="ARBA" id="ARBA00023016"/>
    </source>
</evidence>
<dbReference type="NCBIfam" id="TIGR00331">
    <property type="entry name" value="hrcA"/>
    <property type="match status" value="1"/>
</dbReference>
<dbReference type="Gene3D" id="3.30.450.40">
    <property type="match status" value="1"/>
</dbReference>
<dbReference type="InterPro" id="IPR021153">
    <property type="entry name" value="HrcA_C"/>
</dbReference>
<evidence type="ECO:0000313" key="8">
    <source>
        <dbReference type="Proteomes" id="UP000824123"/>
    </source>
</evidence>
<sequence>MNIDERKFQILKALIDDYIMTAAPVGSRTISRKSGVGYSAATIRNEMSDLEELGYLAHIHTSSGRIPSHKAYRLYVDKLMKVVPLSSDEAASIRSHFSSRAGQVEEVVRQAAQVLSDVTRYTSIVTAPQAAQLKIKRLQVVPVSPGQGLMVIVTDSGIVRDAMINYSPALEPDHLYMISKMLSEKLENLPLEQLKPALGELQARLHDHEGLFDALIGAADVASEDTSPEDMVIGGPTNMLEYPEYSDVDKARTVLKVLENRDMLANMLRGSAHMEFTVRIGPENNVPEMQDCSLVTATYRIGDNNVGTIGIIGPTRMNYGKVIAVLDYMGKSLGDILSGR</sequence>
<dbReference type="PANTHER" id="PTHR34824">
    <property type="entry name" value="HEAT-INDUCIBLE TRANSCRIPTION REPRESSOR HRCA"/>
    <property type="match status" value="1"/>
</dbReference>
<keyword evidence="3 5" id="KW-0346">Stress response</keyword>
<comment type="similarity">
    <text evidence="5">Belongs to the HrcA family.</text>
</comment>
<evidence type="ECO:0000259" key="6">
    <source>
        <dbReference type="Pfam" id="PF01628"/>
    </source>
</evidence>
<dbReference type="InterPro" id="IPR029016">
    <property type="entry name" value="GAF-like_dom_sf"/>
</dbReference>
<dbReference type="PANTHER" id="PTHR34824:SF1">
    <property type="entry name" value="HEAT-INDUCIBLE TRANSCRIPTION REPRESSOR HRCA"/>
    <property type="match status" value="1"/>
</dbReference>
<dbReference type="PIRSF" id="PIRSF005485">
    <property type="entry name" value="HrcA"/>
    <property type="match status" value="1"/>
</dbReference>
<evidence type="ECO:0000256" key="2">
    <source>
        <dbReference type="ARBA" id="ARBA00023015"/>
    </source>
</evidence>
<evidence type="ECO:0000256" key="5">
    <source>
        <dbReference type="HAMAP-Rule" id="MF_00081"/>
    </source>
</evidence>
<dbReference type="GO" id="GO:0003677">
    <property type="term" value="F:DNA binding"/>
    <property type="evidence" value="ECO:0007669"/>
    <property type="project" value="InterPro"/>
</dbReference>
<dbReference type="InterPro" id="IPR036388">
    <property type="entry name" value="WH-like_DNA-bd_sf"/>
</dbReference>
<dbReference type="InterPro" id="IPR023120">
    <property type="entry name" value="WHTH_transcript_rep_HrcA_IDD"/>
</dbReference>
<evidence type="ECO:0000313" key="7">
    <source>
        <dbReference type="EMBL" id="HIU45733.1"/>
    </source>
</evidence>
<comment type="caution">
    <text evidence="7">The sequence shown here is derived from an EMBL/GenBank/DDBJ whole genome shotgun (WGS) entry which is preliminary data.</text>
</comment>
<dbReference type="Pfam" id="PF01628">
    <property type="entry name" value="HrcA"/>
    <property type="match status" value="1"/>
</dbReference>
<accession>A0A9D1LPP8</accession>
<dbReference type="SUPFAM" id="SSF46785">
    <property type="entry name" value="Winged helix' DNA-binding domain"/>
    <property type="match status" value="1"/>
</dbReference>
<dbReference type="Proteomes" id="UP000824123">
    <property type="component" value="Unassembled WGS sequence"/>
</dbReference>
<feature type="domain" description="Heat-inducible transcription repressor HrcA C-terminal" evidence="6">
    <location>
        <begin position="105"/>
        <end position="323"/>
    </location>
</feature>
<reference evidence="7" key="2">
    <citation type="journal article" date="2021" name="PeerJ">
        <title>Extensive microbial diversity within the chicken gut microbiome revealed by metagenomics and culture.</title>
        <authorList>
            <person name="Gilroy R."/>
            <person name="Ravi A."/>
            <person name="Getino M."/>
            <person name="Pursley I."/>
            <person name="Horton D.L."/>
            <person name="Alikhan N.F."/>
            <person name="Baker D."/>
            <person name="Gharbi K."/>
            <person name="Hall N."/>
            <person name="Watson M."/>
            <person name="Adriaenssens E.M."/>
            <person name="Foster-Nyarko E."/>
            <person name="Jarju S."/>
            <person name="Secka A."/>
            <person name="Antonio M."/>
            <person name="Oren A."/>
            <person name="Chaudhuri R.R."/>
            <person name="La Ragione R."/>
            <person name="Hildebrand F."/>
            <person name="Pallen M.J."/>
        </authorList>
    </citation>
    <scope>NUCLEOTIDE SEQUENCE</scope>
    <source>
        <strain evidence="7">ChiSxjej2B14-8506</strain>
    </source>
</reference>
<reference evidence="7" key="1">
    <citation type="submission" date="2020-10" db="EMBL/GenBank/DDBJ databases">
        <authorList>
            <person name="Gilroy R."/>
        </authorList>
    </citation>
    <scope>NUCLEOTIDE SEQUENCE</scope>
    <source>
        <strain evidence="7">ChiSxjej2B14-8506</strain>
    </source>
</reference>
<organism evidence="7 8">
    <name type="scientific">Candidatus Fimadaptatus faecigallinarum</name>
    <dbReference type="NCBI Taxonomy" id="2840814"/>
    <lineage>
        <taxon>Bacteria</taxon>
        <taxon>Bacillati</taxon>
        <taxon>Bacillota</taxon>
        <taxon>Clostridia</taxon>
        <taxon>Eubacteriales</taxon>
        <taxon>Candidatus Fimadaptatus</taxon>
    </lineage>
</organism>
<dbReference type="InterPro" id="IPR002571">
    <property type="entry name" value="HrcA"/>
</dbReference>
<dbReference type="HAMAP" id="MF_00081">
    <property type="entry name" value="HrcA"/>
    <property type="match status" value="1"/>
</dbReference>
<protein>
    <recommendedName>
        <fullName evidence="5">Heat-inducible transcription repressor HrcA</fullName>
    </recommendedName>
</protein>